<gene>
    <name evidence="2" type="ORF">E4U82_17740</name>
</gene>
<protein>
    <submittedName>
        <fullName evidence="2">Transposase</fullName>
    </submittedName>
</protein>
<evidence type="ECO:0000259" key="1">
    <source>
        <dbReference type="Pfam" id="PF14690"/>
    </source>
</evidence>
<dbReference type="InterPro" id="IPR029261">
    <property type="entry name" value="Transposase_Znf"/>
</dbReference>
<evidence type="ECO:0000313" key="2">
    <source>
        <dbReference type="EMBL" id="TFJ91399.1"/>
    </source>
</evidence>
<feature type="domain" description="Transposase IS204/IS1001/IS1096/IS1165 zinc-finger" evidence="1">
    <location>
        <begin position="44"/>
        <end position="88"/>
    </location>
</feature>
<proteinExistence type="predicted"/>
<reference evidence="2 3" key="1">
    <citation type="submission" date="2019-03" db="EMBL/GenBank/DDBJ databases">
        <title>Genome sequence of Lentibacillus salicampi ATCC BAA-719.</title>
        <authorList>
            <person name="Maclea K.S."/>
            <person name="Simoes Junior M."/>
        </authorList>
    </citation>
    <scope>NUCLEOTIDE SEQUENCE [LARGE SCALE GENOMIC DNA]</scope>
    <source>
        <strain evidence="2 3">ATCC BAA-719</strain>
    </source>
</reference>
<keyword evidence="3" id="KW-1185">Reference proteome</keyword>
<feature type="non-terminal residue" evidence="2">
    <location>
        <position position="172"/>
    </location>
</feature>
<comment type="caution">
    <text evidence="2">The sequence shown here is derived from an EMBL/GenBank/DDBJ whole genome shotgun (WGS) entry which is preliminary data.</text>
</comment>
<name>A0A4Y9A6T0_9BACI</name>
<dbReference type="AlphaFoldDB" id="A0A4Y9A6T0"/>
<organism evidence="2 3">
    <name type="scientific">Lentibacillus salicampi</name>
    <dbReference type="NCBI Taxonomy" id="175306"/>
    <lineage>
        <taxon>Bacteria</taxon>
        <taxon>Bacillati</taxon>
        <taxon>Bacillota</taxon>
        <taxon>Bacilli</taxon>
        <taxon>Bacillales</taxon>
        <taxon>Bacillaceae</taxon>
        <taxon>Lentibacillus</taxon>
    </lineage>
</organism>
<dbReference type="Pfam" id="PF14690">
    <property type="entry name" value="Zn_ribbon_ISL3"/>
    <property type="match status" value="1"/>
</dbReference>
<accession>A0A4Y9A6T0</accession>
<dbReference type="OrthoDB" id="6197054at2"/>
<sequence length="172" mass="19973">MLQVYFHYINKLVNIPEVCVKDLSFEDDQGIVYFLVEPVQSVQDCPCCGSSRVKRNGIPYHRRIRHLPLMEWRTILLTPSINMTCKQCNAHFVWQYEFVGPKETYSHALQNQLIQQGHGNTVKAMAGFQVVPYTTAERYYKNGLQADRERTQATCIQDAIERDRLVLGIDDF</sequence>
<evidence type="ECO:0000313" key="3">
    <source>
        <dbReference type="Proteomes" id="UP000298484"/>
    </source>
</evidence>
<dbReference type="Proteomes" id="UP000298484">
    <property type="component" value="Unassembled WGS sequence"/>
</dbReference>
<dbReference type="EMBL" id="SRHY01000054">
    <property type="protein sequence ID" value="TFJ91399.1"/>
    <property type="molecule type" value="Genomic_DNA"/>
</dbReference>